<gene>
    <name evidence="1" type="ORF">BN977_02414</name>
</gene>
<dbReference type="EMBL" id="CCBB010000001">
    <property type="protein sequence ID" value="CDO07607.1"/>
    <property type="molecule type" value="Genomic_DNA"/>
</dbReference>
<dbReference type="Proteomes" id="UP000028870">
    <property type="component" value="Unassembled WGS sequence"/>
</dbReference>
<reference evidence="1" key="1">
    <citation type="submission" date="2014-03" db="EMBL/GenBank/DDBJ databases">
        <title>Draft Genome Sequence of Mycobacterium cosmeticum DSM 44829.</title>
        <authorList>
            <person name="Croce O."/>
            <person name="Robert C."/>
            <person name="Raoult D."/>
            <person name="Drancourt M."/>
        </authorList>
    </citation>
    <scope>NUCLEOTIDE SEQUENCE [LARGE SCALE GENOMIC DNA]</scope>
    <source>
        <strain evidence="1">DSM 44829</strain>
    </source>
</reference>
<proteinExistence type="predicted"/>
<dbReference type="eggNOG" id="ENOG5032J8P">
    <property type="taxonomic scope" value="Bacteria"/>
</dbReference>
<evidence type="ECO:0000313" key="2">
    <source>
        <dbReference type="Proteomes" id="UP000028870"/>
    </source>
</evidence>
<dbReference type="RefSeq" id="WP_024455851.1">
    <property type="nucleotide sequence ID" value="NZ_CCBB010000001.1"/>
</dbReference>
<protein>
    <submittedName>
        <fullName evidence="1">Uncharacterized protein</fullName>
    </submittedName>
</protein>
<comment type="caution">
    <text evidence="1">The sequence shown here is derived from an EMBL/GenBank/DDBJ whole genome shotgun (WGS) entry which is preliminary data.</text>
</comment>
<dbReference type="OrthoDB" id="4723961at2"/>
<organism evidence="1 2">
    <name type="scientific">Mycolicibacterium cosmeticum</name>
    <dbReference type="NCBI Taxonomy" id="258533"/>
    <lineage>
        <taxon>Bacteria</taxon>
        <taxon>Bacillati</taxon>
        <taxon>Actinomycetota</taxon>
        <taxon>Actinomycetes</taxon>
        <taxon>Mycobacteriales</taxon>
        <taxon>Mycobacteriaceae</taxon>
        <taxon>Mycolicibacterium</taxon>
    </lineage>
</organism>
<dbReference type="STRING" id="258533.BN977_02414"/>
<evidence type="ECO:0000313" key="1">
    <source>
        <dbReference type="EMBL" id="CDO07607.1"/>
    </source>
</evidence>
<dbReference type="AlphaFoldDB" id="W9AXI2"/>
<reference evidence="1" key="2">
    <citation type="submission" date="2014-03" db="EMBL/GenBank/DDBJ databases">
        <authorList>
            <person name="Urmite Genomes"/>
        </authorList>
    </citation>
    <scope>NUCLEOTIDE SEQUENCE</scope>
    <source>
        <strain evidence="1">DSM 44829</strain>
    </source>
</reference>
<sequence length="123" mass="14273">MSWPDSRPSVVAPCPHCDTETVWLQTVHGGWQLFDVKMQPIDDSAPGNRFAIQRRSRQVVDLDNVLESRWPAQCLSLHRFGCPDSYDDSRHYRRRPRQANDIDLDDLFQRLAVRREALRAEAG</sequence>
<name>W9AXI2_MYCCO</name>
<accession>W9AXI2</accession>
<keyword evidence="2" id="KW-1185">Reference proteome</keyword>